<dbReference type="Gene3D" id="3.40.50.1820">
    <property type="entry name" value="alpha/beta hydrolase"/>
    <property type="match status" value="1"/>
</dbReference>
<feature type="region of interest" description="Disordered" evidence="1">
    <location>
        <begin position="480"/>
        <end position="512"/>
    </location>
</feature>
<name>A0A7W1WV34_9BACL</name>
<keyword evidence="3" id="KW-1185">Reference proteome</keyword>
<dbReference type="Proteomes" id="UP000535491">
    <property type="component" value="Unassembled WGS sequence"/>
</dbReference>
<evidence type="ECO:0000256" key="1">
    <source>
        <dbReference type="SAM" id="MobiDB-lite"/>
    </source>
</evidence>
<sequence length="512" mass="56040">MGKYFHRFVIIVLFLFVGAGIFGLGEVYATGGGSFNVPEINDDFNKGNQGPAPQQEKPVNPPPQEEKGFWDSVGDAVTGAWDWTTDTISSAWDSTTEAVTGAWNATTDAISSAWDWTTEAVTDAWNATTDAISSAWDWTTEAVTGAWNWTVDALTSAWDWTTQTLSQAWDWFRSTRIGEIIVGNIEFVVGLGLLAAGAAFTLWKRPGFINSFGNKMLNWGKNLIGVDNSRPHGELKDVEVNDKTLAMASQIVYFDNLSDDQVTAWLGGKWIVEKDPKMMRDLPNGLQARVFRNPETMEIIIAFRGTEGKFNDIAIADGSIALGLDSSNPQAQSARDFVKEVLNNPDYKGYQFVLTGHSLGGYLAVDSGAKYNIPTVTFNAAGKNLFPNVNASTILGGPVSTGSNYIINMLDPHNRKQAINEGLGNYDGLIRNYNFDHDLVGGVGYRPGETYHIDEHGKTQEDEGLDNDLLNMNIDAGSTHSIKNFTGKTDDGKPFDSPLPEAYDENGNFVPR</sequence>
<evidence type="ECO:0000313" key="2">
    <source>
        <dbReference type="EMBL" id="MBA4496552.1"/>
    </source>
</evidence>
<protein>
    <submittedName>
        <fullName evidence="2">DUF2974 domain-containing protein</fullName>
    </submittedName>
</protein>
<dbReference type="Pfam" id="PF26363">
    <property type="entry name" value="Phospholipase-like"/>
    <property type="match status" value="1"/>
</dbReference>
<reference evidence="2 3" key="1">
    <citation type="submission" date="2020-07" db="EMBL/GenBank/DDBJ databases">
        <authorList>
            <person name="Feng H."/>
        </authorList>
    </citation>
    <scope>NUCLEOTIDE SEQUENCE [LARGE SCALE GENOMIC DNA]</scope>
    <source>
        <strain evidence="3">s-10</strain>
    </source>
</reference>
<dbReference type="SUPFAM" id="SSF53474">
    <property type="entry name" value="alpha/beta-Hydrolases"/>
    <property type="match status" value="1"/>
</dbReference>
<feature type="region of interest" description="Disordered" evidence="1">
    <location>
        <begin position="39"/>
        <end position="69"/>
    </location>
</feature>
<dbReference type="EMBL" id="JACEIQ010000047">
    <property type="protein sequence ID" value="MBA4496552.1"/>
    <property type="molecule type" value="Genomic_DNA"/>
</dbReference>
<proteinExistence type="predicted"/>
<organism evidence="2 3">
    <name type="scientific">Paenactinomyces guangxiensis</name>
    <dbReference type="NCBI Taxonomy" id="1490290"/>
    <lineage>
        <taxon>Bacteria</taxon>
        <taxon>Bacillati</taxon>
        <taxon>Bacillota</taxon>
        <taxon>Bacilli</taxon>
        <taxon>Bacillales</taxon>
        <taxon>Thermoactinomycetaceae</taxon>
        <taxon>Paenactinomyces</taxon>
    </lineage>
</organism>
<comment type="caution">
    <text evidence="2">The sequence shown here is derived from an EMBL/GenBank/DDBJ whole genome shotgun (WGS) entry which is preliminary data.</text>
</comment>
<dbReference type="RefSeq" id="WP_181755073.1">
    <property type="nucleotide sequence ID" value="NZ_JACEIQ010000047.1"/>
</dbReference>
<accession>A0A7W1WV34</accession>
<dbReference type="AlphaFoldDB" id="A0A7W1WV34"/>
<dbReference type="InterPro" id="IPR029058">
    <property type="entry name" value="AB_hydrolase_fold"/>
</dbReference>
<gene>
    <name evidence="2" type="ORF">H1191_20070</name>
</gene>
<dbReference type="Gene3D" id="1.20.120.20">
    <property type="entry name" value="Apolipoprotein"/>
    <property type="match status" value="1"/>
</dbReference>
<evidence type="ECO:0000313" key="3">
    <source>
        <dbReference type="Proteomes" id="UP000535491"/>
    </source>
</evidence>